<organism evidence="2 3">
    <name type="scientific">Aminipila luticellarii</name>
    <dbReference type="NCBI Taxonomy" id="2507160"/>
    <lineage>
        <taxon>Bacteria</taxon>
        <taxon>Bacillati</taxon>
        <taxon>Bacillota</taxon>
        <taxon>Clostridia</taxon>
        <taxon>Peptostreptococcales</taxon>
        <taxon>Anaerovoracaceae</taxon>
        <taxon>Aminipila</taxon>
    </lineage>
</organism>
<protein>
    <recommendedName>
        <fullName evidence="1">Transcriptional coactivator p15 (PC4) C-terminal domain-containing protein</fullName>
    </recommendedName>
</protein>
<gene>
    <name evidence="2" type="ORF">EQM06_01735</name>
</gene>
<dbReference type="GO" id="GO:0006355">
    <property type="term" value="P:regulation of DNA-templated transcription"/>
    <property type="evidence" value="ECO:0007669"/>
    <property type="project" value="InterPro"/>
</dbReference>
<dbReference type="Gene3D" id="2.30.31.70">
    <property type="match status" value="1"/>
</dbReference>
<feature type="domain" description="Transcriptional coactivator p15 (PC4) C-terminal" evidence="1">
    <location>
        <begin position="25"/>
        <end position="68"/>
    </location>
</feature>
<proteinExistence type="predicted"/>
<dbReference type="OrthoDB" id="7067273at2"/>
<dbReference type="Proteomes" id="UP000287601">
    <property type="component" value="Chromosome"/>
</dbReference>
<evidence type="ECO:0000259" key="1">
    <source>
        <dbReference type="Pfam" id="PF02229"/>
    </source>
</evidence>
<dbReference type="Pfam" id="PF02229">
    <property type="entry name" value="PC4"/>
    <property type="match status" value="1"/>
</dbReference>
<dbReference type="KEGG" id="amij:EQM06_01735"/>
<reference evidence="2 3" key="1">
    <citation type="submission" date="2019-01" db="EMBL/GenBank/DDBJ databases">
        <title>Draft genomes of a novel of Aminipila strains.</title>
        <authorList>
            <person name="Ma S."/>
        </authorList>
    </citation>
    <scope>NUCLEOTIDE SEQUENCE [LARGE SCALE GENOMIC DNA]</scope>
    <source>
        <strain evidence="3">JN-39</strain>
    </source>
</reference>
<accession>A0A410PYK8</accession>
<name>A0A410PYK8_9FIRM</name>
<dbReference type="EMBL" id="CP035281">
    <property type="protein sequence ID" value="QAT44053.1"/>
    <property type="molecule type" value="Genomic_DNA"/>
</dbReference>
<dbReference type="InterPro" id="IPR017154">
    <property type="entry name" value="PC4-like"/>
</dbReference>
<sequence>MDKKKEEITFEITERIGVIAQYSNHWTKEVNKIAWNGSKPKFDIRDWDEQHQHMSRGITLREEEMQVLYGLLKENLAEPETGEQAV</sequence>
<dbReference type="PIRSF" id="PIRSF037246">
    <property type="entry name" value="UCP037246"/>
    <property type="match status" value="1"/>
</dbReference>
<keyword evidence="3" id="KW-1185">Reference proteome</keyword>
<dbReference type="AlphaFoldDB" id="A0A410PYK8"/>
<dbReference type="InterPro" id="IPR003173">
    <property type="entry name" value="PC4_C"/>
</dbReference>
<dbReference type="GO" id="GO:0003677">
    <property type="term" value="F:DNA binding"/>
    <property type="evidence" value="ECO:0007669"/>
    <property type="project" value="InterPro"/>
</dbReference>
<evidence type="ECO:0000313" key="2">
    <source>
        <dbReference type="EMBL" id="QAT44053.1"/>
    </source>
</evidence>
<evidence type="ECO:0000313" key="3">
    <source>
        <dbReference type="Proteomes" id="UP000287601"/>
    </source>
</evidence>